<evidence type="ECO:0000313" key="1">
    <source>
        <dbReference type="EMBL" id="OGL96602.1"/>
    </source>
</evidence>
<gene>
    <name evidence="1" type="ORF">A2318_02920</name>
</gene>
<reference evidence="1 2" key="1">
    <citation type="journal article" date="2016" name="Nat. Commun.">
        <title>Thousands of microbial genomes shed light on interconnected biogeochemical processes in an aquifer system.</title>
        <authorList>
            <person name="Anantharaman K."/>
            <person name="Brown C.T."/>
            <person name="Hug L.A."/>
            <person name="Sharon I."/>
            <person name="Castelle C.J."/>
            <person name="Probst A.J."/>
            <person name="Thomas B.C."/>
            <person name="Singh A."/>
            <person name="Wilkins M.J."/>
            <person name="Karaoz U."/>
            <person name="Brodie E.L."/>
            <person name="Williams K.H."/>
            <person name="Hubbard S.S."/>
            <person name="Banfield J.F."/>
        </authorList>
    </citation>
    <scope>NUCLEOTIDE SEQUENCE [LARGE SCALE GENOMIC DNA]</scope>
</reference>
<protein>
    <submittedName>
        <fullName evidence="1">Uncharacterized protein</fullName>
    </submittedName>
</protein>
<name>A0A1F7W1D3_9BACT</name>
<organism evidence="1 2">
    <name type="scientific">Candidatus Uhrbacteria bacterium RIFOXYB2_FULL_45_11</name>
    <dbReference type="NCBI Taxonomy" id="1802421"/>
    <lineage>
        <taxon>Bacteria</taxon>
        <taxon>Candidatus Uhriibacteriota</taxon>
    </lineage>
</organism>
<comment type="caution">
    <text evidence="1">The sequence shown here is derived from an EMBL/GenBank/DDBJ whole genome shotgun (WGS) entry which is preliminary data.</text>
</comment>
<dbReference type="EMBL" id="MGFD01000064">
    <property type="protein sequence ID" value="OGL96602.1"/>
    <property type="molecule type" value="Genomic_DNA"/>
</dbReference>
<evidence type="ECO:0000313" key="2">
    <source>
        <dbReference type="Proteomes" id="UP000177331"/>
    </source>
</evidence>
<dbReference type="AlphaFoldDB" id="A0A1F7W1D3"/>
<dbReference type="Proteomes" id="UP000177331">
    <property type="component" value="Unassembled WGS sequence"/>
</dbReference>
<sequence>MTVNKPSKGECMHLDAIQSHEPCRTLKSEIRHEVDFRKKRATGFKMNQTLLPRLGECRAPFVFKHVSDRTHKGGKNVSNRTKLVQWFRHLPKDDGYSDLRSMRIGGLNHQGVADRYIIYNL</sequence>
<accession>A0A1F7W1D3</accession>
<proteinExistence type="predicted"/>